<dbReference type="AlphaFoldDB" id="A0A8S1YHI9"/>
<evidence type="ECO:0000313" key="2">
    <source>
        <dbReference type="Proteomes" id="UP000683925"/>
    </source>
</evidence>
<proteinExistence type="predicted"/>
<accession>A0A8S1YHI9</accession>
<protein>
    <submittedName>
        <fullName evidence="1">Uncharacterized protein</fullName>
    </submittedName>
</protein>
<organism evidence="1 2">
    <name type="scientific">Paramecium octaurelia</name>
    <dbReference type="NCBI Taxonomy" id="43137"/>
    <lineage>
        <taxon>Eukaryota</taxon>
        <taxon>Sar</taxon>
        <taxon>Alveolata</taxon>
        <taxon>Ciliophora</taxon>
        <taxon>Intramacronucleata</taxon>
        <taxon>Oligohymenophorea</taxon>
        <taxon>Peniculida</taxon>
        <taxon>Parameciidae</taxon>
        <taxon>Paramecium</taxon>
    </lineage>
</organism>
<reference evidence="1" key="1">
    <citation type="submission" date="2021-01" db="EMBL/GenBank/DDBJ databases">
        <authorList>
            <consortium name="Genoscope - CEA"/>
            <person name="William W."/>
        </authorList>
    </citation>
    <scope>NUCLEOTIDE SEQUENCE</scope>
</reference>
<dbReference type="EMBL" id="CAJJDP010000170">
    <property type="protein sequence ID" value="CAD8214066.1"/>
    <property type="molecule type" value="Genomic_DNA"/>
</dbReference>
<sequence length="110" mass="13269">MEESFLFFFIFHNKLMLLQIVQPLISMNNWILLYLDSVLVQSQLTKKNQEQYIYSIILYVNNLNDQQIISNLQFNVLNNKEQHTPKFKLVQIFSEFQTSDILIRLDNFTY</sequence>
<comment type="caution">
    <text evidence="1">The sequence shown here is derived from an EMBL/GenBank/DDBJ whole genome shotgun (WGS) entry which is preliminary data.</text>
</comment>
<keyword evidence="2" id="KW-1185">Reference proteome</keyword>
<name>A0A8S1YHI9_PAROT</name>
<evidence type="ECO:0000313" key="1">
    <source>
        <dbReference type="EMBL" id="CAD8214066.1"/>
    </source>
</evidence>
<dbReference type="Proteomes" id="UP000683925">
    <property type="component" value="Unassembled WGS sequence"/>
</dbReference>
<gene>
    <name evidence="1" type="ORF">POCTA_138.1.T1670044</name>
</gene>